<dbReference type="InterPro" id="IPR041118">
    <property type="entry name" value="Rx_N"/>
</dbReference>
<evidence type="ECO:0000256" key="7">
    <source>
        <dbReference type="SAM" id="Coils"/>
    </source>
</evidence>
<dbReference type="InterPro" id="IPR027417">
    <property type="entry name" value="P-loop_NTPase"/>
</dbReference>
<evidence type="ECO:0000256" key="5">
    <source>
        <dbReference type="ARBA" id="ARBA00022821"/>
    </source>
</evidence>
<dbReference type="Pfam" id="PF00931">
    <property type="entry name" value="NB-ARC"/>
    <property type="match status" value="1"/>
</dbReference>
<dbReference type="Pfam" id="PF23598">
    <property type="entry name" value="LRR_14"/>
    <property type="match status" value="1"/>
</dbReference>
<dbReference type="InterPro" id="IPR055414">
    <property type="entry name" value="LRR_R13L4/SHOC2-like"/>
</dbReference>
<evidence type="ECO:0000256" key="3">
    <source>
        <dbReference type="ARBA" id="ARBA00022737"/>
    </source>
</evidence>
<reference evidence="12" key="1">
    <citation type="journal article" date="2012" name="Nat. Biotechnol.">
        <title>Reference genome sequence of the model plant Setaria.</title>
        <authorList>
            <person name="Bennetzen J.L."/>
            <person name="Schmutz J."/>
            <person name="Wang H."/>
            <person name="Percifield R."/>
            <person name="Hawkins J."/>
            <person name="Pontaroli A.C."/>
            <person name="Estep M."/>
            <person name="Feng L."/>
            <person name="Vaughn J.N."/>
            <person name="Grimwood J."/>
            <person name="Jenkins J."/>
            <person name="Barry K."/>
            <person name="Lindquist E."/>
            <person name="Hellsten U."/>
            <person name="Deshpande S."/>
            <person name="Wang X."/>
            <person name="Wu X."/>
            <person name="Mitros T."/>
            <person name="Triplett J."/>
            <person name="Yang X."/>
            <person name="Ye C.Y."/>
            <person name="Mauro-Herrera M."/>
            <person name="Wang L."/>
            <person name="Li P."/>
            <person name="Sharma M."/>
            <person name="Sharma R."/>
            <person name="Ronald P.C."/>
            <person name="Panaud O."/>
            <person name="Kellogg E.A."/>
            <person name="Brutnell T.P."/>
            <person name="Doust A.N."/>
            <person name="Tuskan G.A."/>
            <person name="Rokhsar D."/>
            <person name="Devos K.M."/>
        </authorList>
    </citation>
    <scope>NUCLEOTIDE SEQUENCE [LARGE SCALE GENOMIC DNA]</scope>
    <source>
        <strain evidence="12">Yugu1</strain>
    </source>
</reference>
<dbReference type="FunFam" id="1.10.10.10:FF:000322">
    <property type="entry name" value="Probable disease resistance protein At1g63360"/>
    <property type="match status" value="1"/>
</dbReference>
<keyword evidence="3" id="KW-0677">Repeat</keyword>
<feature type="domain" description="Disease resistance R13L4/SHOC-2-like LRR" evidence="11">
    <location>
        <begin position="550"/>
        <end position="914"/>
    </location>
</feature>
<dbReference type="SUPFAM" id="SSF52058">
    <property type="entry name" value="L domain-like"/>
    <property type="match status" value="1"/>
</dbReference>
<dbReference type="OrthoDB" id="667033at2759"/>
<dbReference type="GO" id="GO:0042742">
    <property type="term" value="P:defense response to bacterium"/>
    <property type="evidence" value="ECO:0007669"/>
    <property type="project" value="UniProtKB-ARBA"/>
</dbReference>
<dbReference type="GO" id="GO:0009626">
    <property type="term" value="P:plant-type hypersensitive response"/>
    <property type="evidence" value="ECO:0007669"/>
    <property type="project" value="UniProtKB-ARBA"/>
</dbReference>
<dbReference type="Gene3D" id="3.80.10.10">
    <property type="entry name" value="Ribonuclease Inhibitor"/>
    <property type="match status" value="1"/>
</dbReference>
<keyword evidence="5" id="KW-0611">Plant defense</keyword>
<keyword evidence="6 7" id="KW-0175">Coiled coil</keyword>
<reference evidence="12" key="2">
    <citation type="submission" date="2015-07" db="EMBL/GenBank/DDBJ databases">
        <authorList>
            <person name="Noorani M."/>
        </authorList>
    </citation>
    <scope>NUCLEOTIDE SEQUENCE</scope>
    <source>
        <strain evidence="12">Yugu1</strain>
    </source>
</reference>
<dbReference type="InterPro" id="IPR002182">
    <property type="entry name" value="NB-ARC"/>
</dbReference>
<dbReference type="AlphaFoldDB" id="A0A368RHN8"/>
<dbReference type="Gene3D" id="1.20.5.4130">
    <property type="match status" value="1"/>
</dbReference>
<feature type="coiled-coil region" evidence="7">
    <location>
        <begin position="110"/>
        <end position="137"/>
    </location>
</feature>
<evidence type="ECO:0000313" key="12">
    <source>
        <dbReference type="EMBL" id="RCV29574.1"/>
    </source>
</evidence>
<proteinExistence type="inferred from homology"/>
<feature type="domain" description="Disease resistance protein winged helix" evidence="10">
    <location>
        <begin position="427"/>
        <end position="500"/>
    </location>
</feature>
<protein>
    <recommendedName>
        <fullName evidence="13">AAA+ ATPase domain-containing protein</fullName>
    </recommendedName>
</protein>
<comment type="similarity">
    <text evidence="1">Belongs to the disease resistance NB-LRR family.</text>
</comment>
<dbReference type="InterPro" id="IPR044974">
    <property type="entry name" value="Disease_R_plants"/>
</dbReference>
<evidence type="ECO:0000259" key="9">
    <source>
        <dbReference type="Pfam" id="PF18052"/>
    </source>
</evidence>
<sequence>MAEKILVSASVGVMNSLLGKLATLMGEKYAKLKDVRKQVAFLHEELSSMAALLEDLADMEDLDNQTMQWRNKVREMSYDIEDCIDEFMHRVGGSCDGKGLLRRLKTLRARHQLANQIQELKIRVQEASARRMRYKLDDCKTRSGGVAVDPRISALYVESSRLVGIDGPKEEVINLLEKQVDNASVQELRVVSIVGFGGLGKTTLANEVYNKLGKSFACKAFVSVSQRPDMVVLLKSLVTQILGRGTDICEVNGLIDNLRKYLQDKRYLVVVDDLWDASAWEIIKCAFPEGHYGSKVLTTTRIKRVAVTCCNFQWEFVYRMKHLDDHSSRQLFYGRVFGLENTCPHPFEEPSEKILQKCGGLPLAIISIASLLASQSNRSVSQWNCVLNSLRSDLRSNPTLEGMRQILNLSYTHLPHHLRTCLLYIGMYPEDHDIEKDHLVMQWVAEGFVCGIDGRDALEIAGSYFNELVNRSMIIQVVEYRALNTERIYHKVHDMVLDLIVTKSAEENFLCVVKNIKTITSRQHCKTPRLSLQLGESKLDKIAPRMSLTHVRSLCIFGSHRRSIELLELKFIRVLFVCEVFGMDLTPIGKLFHLRYLNVQSKCLISGMEMQLPKQICGLHHLETLVINGWLSQLPHDIVHLPALSYLKVSARKAYPDGISKMKSLHTLDGFDVSMQSVNNLRALGELLNLRKLYMRLISGNLLTMETQMDALFYSIQKLLNGNLRHFTVSTCLTTSPGSFYDWWNSLCFSDCRLEQLHLQYQFPRLPMWVGQLSTLSSLQIDVAELCKDDISVLAGLPALARLVLWAGYVPDEGIVFSSSAAFRSLYYFESRRPGHSFHFQAGAVPRVETLRFGLRVREVKTSGIRLAGVEHLTNLKRVAICLVYCEKRSEESDIPMIEAAIRAFFDEHHPGRPVIHISTFNWFFDDD</sequence>
<feature type="domain" description="Disease resistance N-terminal" evidence="9">
    <location>
        <begin position="13"/>
        <end position="95"/>
    </location>
</feature>
<dbReference type="Gene3D" id="3.40.50.300">
    <property type="entry name" value="P-loop containing nucleotide triphosphate hydrolases"/>
    <property type="match status" value="1"/>
</dbReference>
<evidence type="ECO:0000259" key="8">
    <source>
        <dbReference type="Pfam" id="PF00931"/>
    </source>
</evidence>
<dbReference type="SUPFAM" id="SSF52540">
    <property type="entry name" value="P-loop containing nucleoside triphosphate hydrolases"/>
    <property type="match status" value="1"/>
</dbReference>
<dbReference type="InterPro" id="IPR032675">
    <property type="entry name" value="LRR_dom_sf"/>
</dbReference>
<dbReference type="GO" id="GO:0002758">
    <property type="term" value="P:innate immune response-activating signaling pathway"/>
    <property type="evidence" value="ECO:0007669"/>
    <property type="project" value="UniProtKB-ARBA"/>
</dbReference>
<dbReference type="GO" id="GO:0043531">
    <property type="term" value="F:ADP binding"/>
    <property type="evidence" value="ECO:0007669"/>
    <property type="project" value="InterPro"/>
</dbReference>
<dbReference type="InterPro" id="IPR042197">
    <property type="entry name" value="Apaf_helical"/>
</dbReference>
<dbReference type="Pfam" id="PF23559">
    <property type="entry name" value="WHD_DRP"/>
    <property type="match status" value="1"/>
</dbReference>
<evidence type="ECO:0000256" key="1">
    <source>
        <dbReference type="ARBA" id="ARBA00008894"/>
    </source>
</evidence>
<accession>A0A368RHN8</accession>
<evidence type="ECO:0000259" key="10">
    <source>
        <dbReference type="Pfam" id="PF23559"/>
    </source>
</evidence>
<evidence type="ECO:0000256" key="6">
    <source>
        <dbReference type="ARBA" id="ARBA00023054"/>
    </source>
</evidence>
<evidence type="ECO:0000256" key="4">
    <source>
        <dbReference type="ARBA" id="ARBA00022741"/>
    </source>
</evidence>
<dbReference type="EMBL" id="CM003533">
    <property type="protein sequence ID" value="RCV29574.1"/>
    <property type="molecule type" value="Genomic_DNA"/>
</dbReference>
<dbReference type="Pfam" id="PF18052">
    <property type="entry name" value="Rx_N"/>
    <property type="match status" value="1"/>
</dbReference>
<dbReference type="PANTHER" id="PTHR23155:SF906">
    <property type="entry name" value="OS08G0205100 PROTEIN"/>
    <property type="match status" value="1"/>
</dbReference>
<evidence type="ECO:0000256" key="2">
    <source>
        <dbReference type="ARBA" id="ARBA00022614"/>
    </source>
</evidence>
<dbReference type="KEGG" id="sita:101775850"/>
<keyword evidence="2" id="KW-0433">Leucine-rich repeat</keyword>
<dbReference type="Gene3D" id="1.10.8.430">
    <property type="entry name" value="Helical domain of apoptotic protease-activating factors"/>
    <property type="match status" value="1"/>
</dbReference>
<keyword evidence="4" id="KW-0547">Nucleotide-binding</keyword>
<dbReference type="PANTHER" id="PTHR23155">
    <property type="entry name" value="DISEASE RESISTANCE PROTEIN RP"/>
    <property type="match status" value="1"/>
</dbReference>
<dbReference type="InterPro" id="IPR058922">
    <property type="entry name" value="WHD_DRP"/>
</dbReference>
<feature type="domain" description="NB-ARC" evidence="8">
    <location>
        <begin position="170"/>
        <end position="337"/>
    </location>
</feature>
<evidence type="ECO:0000259" key="11">
    <source>
        <dbReference type="Pfam" id="PF23598"/>
    </source>
</evidence>
<evidence type="ECO:0008006" key="13">
    <source>
        <dbReference type="Google" id="ProtNLM"/>
    </source>
</evidence>
<name>A0A368RHN8_SETIT</name>
<dbReference type="PRINTS" id="PR00364">
    <property type="entry name" value="DISEASERSIST"/>
</dbReference>
<dbReference type="CDD" id="cd14798">
    <property type="entry name" value="RX-CC_like"/>
    <property type="match status" value="1"/>
</dbReference>
<organism evidence="12">
    <name type="scientific">Setaria italica</name>
    <name type="common">Foxtail millet</name>
    <name type="synonym">Panicum italicum</name>
    <dbReference type="NCBI Taxonomy" id="4555"/>
    <lineage>
        <taxon>Eukaryota</taxon>
        <taxon>Viridiplantae</taxon>
        <taxon>Streptophyta</taxon>
        <taxon>Embryophyta</taxon>
        <taxon>Tracheophyta</taxon>
        <taxon>Spermatophyta</taxon>
        <taxon>Magnoliopsida</taxon>
        <taxon>Liliopsida</taxon>
        <taxon>Poales</taxon>
        <taxon>Poaceae</taxon>
        <taxon>PACMAD clade</taxon>
        <taxon>Panicoideae</taxon>
        <taxon>Panicodae</taxon>
        <taxon>Paniceae</taxon>
        <taxon>Cenchrinae</taxon>
        <taxon>Setaria</taxon>
    </lineage>
</organism>
<gene>
    <name evidence="12" type="ORF">SETIT_6G023500v2</name>
</gene>
<dbReference type="InterPro" id="IPR038005">
    <property type="entry name" value="RX-like_CC"/>
</dbReference>